<evidence type="ECO:0000313" key="7">
    <source>
        <dbReference type="Proteomes" id="UP000182769"/>
    </source>
</evidence>
<evidence type="ECO:0000256" key="2">
    <source>
        <dbReference type="ARBA" id="ARBA00022448"/>
    </source>
</evidence>
<dbReference type="AlphaFoldDB" id="A0A0K6II31"/>
<dbReference type="Gene3D" id="3.40.50.300">
    <property type="entry name" value="P-loop containing nucleotide triphosphate hydrolases"/>
    <property type="match status" value="1"/>
</dbReference>
<evidence type="ECO:0000313" key="6">
    <source>
        <dbReference type="EMBL" id="CUB02765.1"/>
    </source>
</evidence>
<dbReference type="PANTHER" id="PTHR46743:SF2">
    <property type="entry name" value="TEICHOIC ACIDS EXPORT ATP-BINDING PROTEIN TAGH"/>
    <property type="match status" value="1"/>
</dbReference>
<dbReference type="GO" id="GO:0140359">
    <property type="term" value="F:ABC-type transporter activity"/>
    <property type="evidence" value="ECO:0007669"/>
    <property type="project" value="InterPro"/>
</dbReference>
<organism evidence="6 7">
    <name type="scientific">Marinomonas fungiae</name>
    <dbReference type="NCBI Taxonomy" id="1137284"/>
    <lineage>
        <taxon>Bacteria</taxon>
        <taxon>Pseudomonadati</taxon>
        <taxon>Pseudomonadota</taxon>
        <taxon>Gammaproteobacteria</taxon>
        <taxon>Oceanospirillales</taxon>
        <taxon>Oceanospirillaceae</taxon>
        <taxon>Marinomonas</taxon>
    </lineage>
</organism>
<evidence type="ECO:0000256" key="4">
    <source>
        <dbReference type="ARBA" id="ARBA00022840"/>
    </source>
</evidence>
<comment type="similarity">
    <text evidence="1">Belongs to the ABC transporter superfamily.</text>
</comment>
<protein>
    <submittedName>
        <fullName evidence="6">ABC-type polysaccharide/polyol phosphate transport system, ATPase component</fullName>
    </submittedName>
</protein>
<dbReference type="RefSeq" id="WP_072242032.1">
    <property type="nucleotide sequence ID" value="NZ_CYHG01000002.1"/>
</dbReference>
<dbReference type="CDD" id="cd03220">
    <property type="entry name" value="ABC_KpsT_Wzt"/>
    <property type="match status" value="1"/>
</dbReference>
<dbReference type="Pfam" id="PF13527">
    <property type="entry name" value="Acetyltransf_9"/>
    <property type="match status" value="1"/>
</dbReference>
<reference evidence="7" key="1">
    <citation type="submission" date="2015-08" db="EMBL/GenBank/DDBJ databases">
        <authorList>
            <person name="Varghese N."/>
        </authorList>
    </citation>
    <scope>NUCLEOTIDE SEQUENCE [LARGE SCALE GENOMIC DNA]</scope>
    <source>
        <strain evidence="7">JCM 18476</strain>
    </source>
</reference>
<dbReference type="InterPro" id="IPR016181">
    <property type="entry name" value="Acyl_CoA_acyltransferase"/>
</dbReference>
<sequence length="757" mass="84807">MSYELALSIEQVSKSYQLYDSPQDRLKQMLFRGKRQYFREYQALSPLSFSLPKGEVLGIVGRNGAGKSTLLQLICGTLTPTSGNVAVNGRIAALLELGAGFNPQFTGRENIYLSASIMGVPKQEIEHKVEGIIDFAGVRNFIDQPVSTYSSGMYVRLAFSVATSIEPDILIIDEALSVGDGDFARRSFERIMAMKERGATILFCSHSLYQIEVLCSKAIWLEKGRLIKMGEPVKLVADYQAFLDRLSHQPDSTPEDVLEPRDTVLEDKPMLEEPPKGEYARIKKVLASTLQEQGERLAIESCVTDLTLDIQFVSTLKNETPQIAIAVHNAAGQLITSCAAWTTGVKPSVDRHGNGQVRLHLPKLPLLKGTYYVGVLLFCQRGLFLHDEADPVVTLDVTQANQERGLVMLPHSWQVTTPQPRIAETATVKHGALSDRWQTRPARAEDFAQLQRVYQDAFQQQLNKSTWNWKYRHTDSAGFVVTEGNEIVAFCGGAPRQGLVQGRPSTFCQIGDVMVQTSHRGVLSKTGPFYRCVLPFMADTIGQGRDYEFAFGFPNYRHLRVGERHKLYAKFDKILEATWPAPPAESDSFTMAVWDGSVEQGKLIDQLWLKMSQHMGTYLVGLKDQSWMRYRFLEKPHDQYQLHFIGLNDWQSSHRAPIGLIVTKDHPEADHIELLDFVCEPQHAALVINAAQQLATQLHRAKVYAWLTANVSQWLTQTCPALLETDVVVPGNGLDNPEHTQVAVGNWWLMGGDSDFR</sequence>
<dbReference type="PROSITE" id="PS50893">
    <property type="entry name" value="ABC_TRANSPORTER_2"/>
    <property type="match status" value="1"/>
</dbReference>
<keyword evidence="2" id="KW-0813">Transport</keyword>
<dbReference type="GO" id="GO:0005524">
    <property type="term" value="F:ATP binding"/>
    <property type="evidence" value="ECO:0007669"/>
    <property type="project" value="UniProtKB-KW"/>
</dbReference>
<dbReference type="Gene3D" id="3.40.630.30">
    <property type="match status" value="1"/>
</dbReference>
<dbReference type="SMART" id="SM00382">
    <property type="entry name" value="AAA"/>
    <property type="match status" value="1"/>
</dbReference>
<dbReference type="SUPFAM" id="SSF52540">
    <property type="entry name" value="P-loop containing nucleoside triphosphate hydrolases"/>
    <property type="match status" value="1"/>
</dbReference>
<evidence type="ECO:0000256" key="3">
    <source>
        <dbReference type="ARBA" id="ARBA00022741"/>
    </source>
</evidence>
<proteinExistence type="inferred from homology"/>
<dbReference type="EMBL" id="CYHG01000002">
    <property type="protein sequence ID" value="CUB02765.1"/>
    <property type="molecule type" value="Genomic_DNA"/>
</dbReference>
<evidence type="ECO:0000256" key="1">
    <source>
        <dbReference type="ARBA" id="ARBA00005417"/>
    </source>
</evidence>
<keyword evidence="3" id="KW-0547">Nucleotide-binding</keyword>
<feature type="domain" description="ABC transporter" evidence="5">
    <location>
        <begin position="24"/>
        <end position="248"/>
    </location>
</feature>
<dbReference type="PANTHER" id="PTHR46743">
    <property type="entry name" value="TEICHOIC ACIDS EXPORT ATP-BINDING PROTEIN TAGH"/>
    <property type="match status" value="1"/>
</dbReference>
<accession>A0A0K6II31</accession>
<dbReference type="Gene3D" id="2.70.50.60">
    <property type="entry name" value="abc- transporter (atp binding component) like domain"/>
    <property type="match status" value="1"/>
</dbReference>
<dbReference type="InterPro" id="IPR050683">
    <property type="entry name" value="Bact_Polysacc_Export_ATP-bd"/>
</dbReference>
<dbReference type="SUPFAM" id="SSF55729">
    <property type="entry name" value="Acyl-CoA N-acyltransferases (Nat)"/>
    <property type="match status" value="1"/>
</dbReference>
<gene>
    <name evidence="6" type="ORF">Ga0061065_102102</name>
</gene>
<dbReference type="InterPro" id="IPR027417">
    <property type="entry name" value="P-loop_NTPase"/>
</dbReference>
<dbReference type="InterPro" id="IPR015860">
    <property type="entry name" value="ABC_transpr_TagH-like"/>
</dbReference>
<dbReference type="InterPro" id="IPR003593">
    <property type="entry name" value="AAA+_ATPase"/>
</dbReference>
<keyword evidence="7" id="KW-1185">Reference proteome</keyword>
<name>A0A0K6II31_9GAMM</name>
<dbReference type="Pfam" id="PF00005">
    <property type="entry name" value="ABC_tran"/>
    <property type="match status" value="1"/>
</dbReference>
<evidence type="ECO:0000259" key="5">
    <source>
        <dbReference type="PROSITE" id="PS50893"/>
    </source>
</evidence>
<dbReference type="InterPro" id="IPR003439">
    <property type="entry name" value="ABC_transporter-like_ATP-bd"/>
</dbReference>
<dbReference type="GO" id="GO:0016887">
    <property type="term" value="F:ATP hydrolysis activity"/>
    <property type="evidence" value="ECO:0007669"/>
    <property type="project" value="InterPro"/>
</dbReference>
<dbReference type="STRING" id="1137284.GCA_001418205_00607"/>
<dbReference type="Proteomes" id="UP000182769">
    <property type="component" value="Unassembled WGS sequence"/>
</dbReference>
<dbReference type="GO" id="GO:0016020">
    <property type="term" value="C:membrane"/>
    <property type="evidence" value="ECO:0007669"/>
    <property type="project" value="InterPro"/>
</dbReference>
<keyword evidence="4" id="KW-0067">ATP-binding</keyword>